<dbReference type="SUPFAM" id="SSF54928">
    <property type="entry name" value="RNA-binding domain, RBD"/>
    <property type="match status" value="2"/>
</dbReference>
<dbReference type="PANTHER" id="PTHR15608">
    <property type="entry name" value="SPLICING FACTOR U2AF-ASSOCIATED PROTEIN 2"/>
    <property type="match status" value="1"/>
</dbReference>
<dbReference type="GO" id="GO:0005684">
    <property type="term" value="C:U2-type spliceosomal complex"/>
    <property type="evidence" value="ECO:0007669"/>
    <property type="project" value="TreeGrafter"/>
</dbReference>
<dbReference type="FunFam" id="3.30.70.330:FF:000105">
    <property type="entry name" value="HIV Tat-specific factor 1 homolog"/>
    <property type="match status" value="1"/>
</dbReference>
<keyword evidence="10" id="KW-1185">Reference proteome</keyword>
<dbReference type="GO" id="GO:0003723">
    <property type="term" value="F:RNA binding"/>
    <property type="evidence" value="ECO:0007669"/>
    <property type="project" value="UniProtKB-UniRule"/>
</dbReference>
<keyword evidence="4 6" id="KW-0694">RNA-binding</keyword>
<evidence type="ECO:0000259" key="8">
    <source>
        <dbReference type="PROSITE" id="PS50102"/>
    </source>
</evidence>
<dbReference type="OrthoDB" id="10258585at2759"/>
<reference evidence="9 10" key="1">
    <citation type="journal article" date="2012" name="Plant Cell">
        <title>Genome comparison of barley and maize smut fungi reveals targeted loss of RNA silencing components and species-specific presence of transposable elements.</title>
        <authorList>
            <person name="Laurie J.D."/>
            <person name="Ali S."/>
            <person name="Linning R."/>
            <person name="Mannhaupt G."/>
            <person name="Wong P."/>
            <person name="Gueldener U."/>
            <person name="Muensterkoetter M."/>
            <person name="Moore R."/>
            <person name="Kahmann R."/>
            <person name="Bakkeren G."/>
            <person name="Schirawski J."/>
        </authorList>
    </citation>
    <scope>NUCLEOTIDE SEQUENCE [LARGE SCALE GENOMIC DNA]</scope>
    <source>
        <strain evidence="10">Uh4875-4</strain>
    </source>
</reference>
<feature type="domain" description="RRM" evidence="8">
    <location>
        <begin position="139"/>
        <end position="235"/>
    </location>
</feature>
<dbReference type="EMBL" id="CAGI01000161">
    <property type="protein sequence ID" value="CCF51082.1"/>
    <property type="molecule type" value="Genomic_DNA"/>
</dbReference>
<feature type="compositionally biased region" description="Acidic residues" evidence="7">
    <location>
        <begin position="417"/>
        <end position="427"/>
    </location>
</feature>
<evidence type="ECO:0000256" key="4">
    <source>
        <dbReference type="ARBA" id="ARBA00022884"/>
    </source>
</evidence>
<dbReference type="Pfam" id="PF00076">
    <property type="entry name" value="RRM_1"/>
    <property type="match status" value="1"/>
</dbReference>
<evidence type="ECO:0000256" key="5">
    <source>
        <dbReference type="ARBA" id="ARBA00023187"/>
    </source>
</evidence>
<feature type="compositionally biased region" description="Basic and acidic residues" evidence="7">
    <location>
        <begin position="249"/>
        <end position="261"/>
    </location>
</feature>
<dbReference type="InterPro" id="IPR035979">
    <property type="entry name" value="RBD_domain_sf"/>
</dbReference>
<proteinExistence type="inferred from homology"/>
<protein>
    <submittedName>
        <fullName evidence="9">Related to Splicing factor U2AF-associated protein 2</fullName>
    </submittedName>
</protein>
<dbReference type="InterPro" id="IPR034393">
    <property type="entry name" value="TatSF1-like"/>
</dbReference>
<dbReference type="STRING" id="1128400.I2FVY9"/>
<feature type="compositionally biased region" description="Low complexity" evidence="7">
    <location>
        <begin position="58"/>
        <end position="70"/>
    </location>
</feature>
<comment type="caution">
    <text evidence="9">The sequence shown here is derived from an EMBL/GenBank/DDBJ whole genome shotgun (WGS) entry which is preliminary data.</text>
</comment>
<accession>I2FVY9</accession>
<evidence type="ECO:0000256" key="2">
    <source>
        <dbReference type="ARBA" id="ARBA00022664"/>
    </source>
</evidence>
<evidence type="ECO:0000313" key="9">
    <source>
        <dbReference type="EMBL" id="CCF51082.1"/>
    </source>
</evidence>
<dbReference type="CDD" id="cd12281">
    <property type="entry name" value="RRM1_TatSF1_like"/>
    <property type="match status" value="1"/>
</dbReference>
<evidence type="ECO:0000313" key="10">
    <source>
        <dbReference type="Proteomes" id="UP000006174"/>
    </source>
</evidence>
<dbReference type="AlphaFoldDB" id="I2FVY9"/>
<feature type="compositionally biased region" description="Polar residues" evidence="7">
    <location>
        <begin position="300"/>
        <end position="313"/>
    </location>
</feature>
<dbReference type="PANTHER" id="PTHR15608:SF0">
    <property type="entry name" value="HIV TAT-SPECIFIC FACTOR 1"/>
    <property type="match status" value="1"/>
</dbReference>
<dbReference type="HOGENOM" id="CLU_026945_0_2_1"/>
<dbReference type="GO" id="GO:0005686">
    <property type="term" value="C:U2 snRNP"/>
    <property type="evidence" value="ECO:0007669"/>
    <property type="project" value="TreeGrafter"/>
</dbReference>
<keyword evidence="2" id="KW-0507">mRNA processing</keyword>
<feature type="region of interest" description="Disordered" evidence="7">
    <location>
        <begin position="408"/>
        <end position="448"/>
    </location>
</feature>
<dbReference type="InterPro" id="IPR034392">
    <property type="entry name" value="TatSF1-like_RRM1"/>
</dbReference>
<feature type="region of interest" description="Disordered" evidence="7">
    <location>
        <begin position="105"/>
        <end position="138"/>
    </location>
</feature>
<keyword evidence="3" id="KW-0677">Repeat</keyword>
<dbReference type="eggNOG" id="KOG1548">
    <property type="taxonomic scope" value="Eukaryota"/>
</dbReference>
<evidence type="ECO:0000256" key="3">
    <source>
        <dbReference type="ARBA" id="ARBA00022737"/>
    </source>
</evidence>
<feature type="region of interest" description="Disordered" evidence="7">
    <location>
        <begin position="294"/>
        <end position="313"/>
    </location>
</feature>
<dbReference type="CDD" id="cd12285">
    <property type="entry name" value="RRM3_RBM39_like"/>
    <property type="match status" value="1"/>
</dbReference>
<dbReference type="PROSITE" id="PS50102">
    <property type="entry name" value="RRM"/>
    <property type="match status" value="1"/>
</dbReference>
<evidence type="ECO:0000256" key="7">
    <source>
        <dbReference type="SAM" id="MobiDB-lite"/>
    </source>
</evidence>
<keyword evidence="5" id="KW-0508">mRNA splicing</keyword>
<dbReference type="InterPro" id="IPR000504">
    <property type="entry name" value="RRM_dom"/>
</dbReference>
<feature type="compositionally biased region" description="Low complexity" evidence="7">
    <location>
        <begin position="237"/>
        <end position="248"/>
    </location>
</feature>
<comment type="similarity">
    <text evidence="1">Belongs to the HTATSF1 family.</text>
</comment>
<feature type="region of interest" description="Disordered" evidence="7">
    <location>
        <begin position="46"/>
        <end position="76"/>
    </location>
</feature>
<name>I2FVY9_USTHO</name>
<evidence type="ECO:0000256" key="1">
    <source>
        <dbReference type="ARBA" id="ARBA00007747"/>
    </source>
</evidence>
<dbReference type="Gene3D" id="3.30.70.330">
    <property type="match status" value="2"/>
</dbReference>
<dbReference type="Proteomes" id="UP000006174">
    <property type="component" value="Unassembled WGS sequence"/>
</dbReference>
<sequence>MHPAPPATGGSEDPRVYLDRVSGNWRYEDESGQEWEWQAFLHLSRPTVDLGESEDDPPSSSSSNPSSSSSTQPVGHWVKVLDEDLLSTQQAAYSIAGVDECQPSQAVLRRSKKRPPSPSNPTSTPAERLPPSKKPKPITSLYITGLPLDATQEEIARVFSRYGVLLEDDEGKPRVKMYYDERTGVFRGEALVVYFKAESVELAIRMLDETSLRGAIGGSNNAGGGPVMRVQRAQFPATSNNTTSSATAEKQEESTNGKDEGPSTTRQRRNLTDQERKNIAKRVAKLENKLSDWRDDDPLSRSSVPLATTSPSTRAAKGRTVVLTKMFTLHELDSDPTLLLDLKEDVRDECTAKIGGVTNVVLWDKEPAGIMTVRFQTEQQAEACVKMMKARYFAQRSIDAWLADATPSFKKSRNDGAADDEASDAEQNEAKAQESRRKHAFGAWLEEA</sequence>
<organism evidence="9 10">
    <name type="scientific">Ustilago hordei</name>
    <name type="common">Barley covered smut fungus</name>
    <dbReference type="NCBI Taxonomy" id="120017"/>
    <lineage>
        <taxon>Eukaryota</taxon>
        <taxon>Fungi</taxon>
        <taxon>Dikarya</taxon>
        <taxon>Basidiomycota</taxon>
        <taxon>Ustilaginomycotina</taxon>
        <taxon>Ustilaginomycetes</taxon>
        <taxon>Ustilaginales</taxon>
        <taxon>Ustilaginaceae</taxon>
        <taxon>Ustilago</taxon>
    </lineage>
</organism>
<evidence type="ECO:0000256" key="6">
    <source>
        <dbReference type="PROSITE-ProRule" id="PRU00176"/>
    </source>
</evidence>
<feature type="region of interest" description="Disordered" evidence="7">
    <location>
        <begin position="236"/>
        <end position="276"/>
    </location>
</feature>
<dbReference type="OMA" id="GNWRYED"/>
<gene>
    <name evidence="9" type="ORF">UHOR_00935</name>
</gene>
<dbReference type="SMART" id="SM00360">
    <property type="entry name" value="RRM"/>
    <property type="match status" value="1"/>
</dbReference>
<dbReference type="GO" id="GO:0000398">
    <property type="term" value="P:mRNA splicing, via spliceosome"/>
    <property type="evidence" value="ECO:0007669"/>
    <property type="project" value="InterPro"/>
</dbReference>
<dbReference type="InterPro" id="IPR012677">
    <property type="entry name" value="Nucleotide-bd_a/b_plait_sf"/>
</dbReference>